<evidence type="ECO:0000256" key="3">
    <source>
        <dbReference type="ARBA" id="ARBA00022490"/>
    </source>
</evidence>
<dbReference type="CDD" id="cd00817">
    <property type="entry name" value="ValRS_core"/>
    <property type="match status" value="1"/>
</dbReference>
<dbReference type="Gene3D" id="3.40.50.620">
    <property type="entry name" value="HUPs"/>
    <property type="match status" value="2"/>
</dbReference>
<dbReference type="FunFam" id="3.40.50.620:FF:000098">
    <property type="entry name" value="Valine--tRNA ligase"/>
    <property type="match status" value="1"/>
</dbReference>
<feature type="domain" description="Valyl-tRNA synthetase tRNA-binding arm" evidence="15">
    <location>
        <begin position="805"/>
        <end position="870"/>
    </location>
</feature>
<keyword evidence="7 12" id="KW-0648">Protein biosynthesis</keyword>
<comment type="similarity">
    <text evidence="11 12">Belongs to the class-I aminoacyl-tRNA synthetase family. ValS type 1 subfamily.</text>
</comment>
<dbReference type="InterPro" id="IPR002303">
    <property type="entry name" value="Valyl-tRNA_ligase"/>
</dbReference>
<dbReference type="InterPro" id="IPR019499">
    <property type="entry name" value="Val-tRNA_synth_tRNA-bd"/>
</dbReference>
<feature type="short sequence motif" description="'HIGH' region" evidence="12">
    <location>
        <begin position="47"/>
        <end position="57"/>
    </location>
</feature>
<dbReference type="EC" id="6.1.1.9" evidence="12"/>
<dbReference type="FunFam" id="1.10.730.10:FF:000002">
    <property type="entry name" value="Leucine--tRNA ligase"/>
    <property type="match status" value="1"/>
</dbReference>
<dbReference type="FunFam" id="1.10.287.380:FF:000001">
    <property type="entry name" value="Valine--tRNA ligase"/>
    <property type="match status" value="1"/>
</dbReference>
<dbReference type="Pfam" id="PF00133">
    <property type="entry name" value="tRNA-synt_1"/>
    <property type="match status" value="1"/>
</dbReference>
<feature type="short sequence motif" description="'KMSKS' region" evidence="12">
    <location>
        <begin position="526"/>
        <end position="530"/>
    </location>
</feature>
<comment type="domain">
    <text evidence="12">The C-terminal coiled-coil domain is crucial for aminoacylation activity.</text>
</comment>
<evidence type="ECO:0000256" key="8">
    <source>
        <dbReference type="ARBA" id="ARBA00023054"/>
    </source>
</evidence>
<dbReference type="InterPro" id="IPR037118">
    <property type="entry name" value="Val-tRNA_synth_C_sf"/>
</dbReference>
<dbReference type="Gene3D" id="3.90.740.10">
    <property type="entry name" value="Valyl/Leucyl/Isoleucyl-tRNA synthetase, editing domain"/>
    <property type="match status" value="1"/>
</dbReference>
<dbReference type="NCBIfam" id="TIGR00422">
    <property type="entry name" value="valS"/>
    <property type="match status" value="1"/>
</dbReference>
<comment type="function">
    <text evidence="12">Catalyzes the attachment of valine to tRNA(Val). As ValRS can inadvertently accommodate and process structurally similar amino acids such as threonine, to avoid such errors, it has a 'posttransfer' editing activity that hydrolyzes mischarged Thr-tRNA(Val) in a tRNA-dependent manner.</text>
</comment>
<feature type="domain" description="Aminoacyl-tRNA synthetase class Ia" evidence="13">
    <location>
        <begin position="19"/>
        <end position="565"/>
    </location>
</feature>
<dbReference type="FunFam" id="3.90.740.10:FF:000005">
    <property type="entry name" value="Valine--tRNA ligase, mitochondrial"/>
    <property type="match status" value="1"/>
</dbReference>
<evidence type="ECO:0000256" key="2">
    <source>
        <dbReference type="ARBA" id="ARBA00011245"/>
    </source>
</evidence>
<evidence type="ECO:0000256" key="7">
    <source>
        <dbReference type="ARBA" id="ARBA00022917"/>
    </source>
</evidence>
<dbReference type="AlphaFoldDB" id="A0A5A8F0H8"/>
<name>A0A5A8F0H8_9BACT</name>
<evidence type="ECO:0000256" key="9">
    <source>
        <dbReference type="ARBA" id="ARBA00023146"/>
    </source>
</evidence>
<keyword evidence="6 12" id="KW-0067">ATP-binding</keyword>
<dbReference type="InterPro" id="IPR013155">
    <property type="entry name" value="M/V/L/I-tRNA-synth_anticd-bd"/>
</dbReference>
<evidence type="ECO:0000256" key="10">
    <source>
        <dbReference type="ARBA" id="ARBA00047552"/>
    </source>
</evidence>
<evidence type="ECO:0000256" key="1">
    <source>
        <dbReference type="ARBA" id="ARBA00004496"/>
    </source>
</evidence>
<dbReference type="FunFam" id="3.40.50.620:FF:000032">
    <property type="entry name" value="Valine--tRNA ligase"/>
    <property type="match status" value="1"/>
</dbReference>
<accession>A0A5A8F0H8</accession>
<dbReference type="InterPro" id="IPR001412">
    <property type="entry name" value="aa-tRNA-synth_I_CS"/>
</dbReference>
<dbReference type="GO" id="GO:0004832">
    <property type="term" value="F:valine-tRNA ligase activity"/>
    <property type="evidence" value="ECO:0007669"/>
    <property type="project" value="UniProtKB-UniRule"/>
</dbReference>
<dbReference type="HAMAP" id="MF_02004">
    <property type="entry name" value="Val_tRNA_synth_type1"/>
    <property type="match status" value="1"/>
</dbReference>
<evidence type="ECO:0000259" key="13">
    <source>
        <dbReference type="Pfam" id="PF00133"/>
    </source>
</evidence>
<keyword evidence="5 12" id="KW-0547">Nucleotide-binding</keyword>
<comment type="caution">
    <text evidence="16">The sequence shown here is derived from an EMBL/GenBank/DDBJ whole genome shotgun (WGS) entry which is preliminary data.</text>
</comment>
<feature type="domain" description="Methionyl/Valyl/Leucyl/Isoleucyl-tRNA synthetase anticodon-binding" evidence="14">
    <location>
        <begin position="607"/>
        <end position="748"/>
    </location>
</feature>
<dbReference type="Gene3D" id="1.10.287.380">
    <property type="entry name" value="Valyl-tRNA synthetase, C-terminal domain"/>
    <property type="match status" value="1"/>
</dbReference>
<dbReference type="InterPro" id="IPR033705">
    <property type="entry name" value="Anticodon_Ia_Val"/>
</dbReference>
<dbReference type="RefSeq" id="WP_149267397.1">
    <property type="nucleotide sequence ID" value="NZ_VFJB01000010.1"/>
</dbReference>
<dbReference type="SUPFAM" id="SSF46589">
    <property type="entry name" value="tRNA-binding arm"/>
    <property type="match status" value="1"/>
</dbReference>
<keyword evidence="8 12" id="KW-0175">Coiled coil</keyword>
<dbReference type="GO" id="GO:0005524">
    <property type="term" value="F:ATP binding"/>
    <property type="evidence" value="ECO:0007669"/>
    <property type="project" value="UniProtKB-UniRule"/>
</dbReference>
<evidence type="ECO:0000313" key="17">
    <source>
        <dbReference type="Proteomes" id="UP000322876"/>
    </source>
</evidence>
<dbReference type="Gene3D" id="1.10.730.10">
    <property type="entry name" value="Isoleucyl-tRNA Synthetase, Domain 1"/>
    <property type="match status" value="1"/>
</dbReference>
<organism evidence="16 17">
    <name type="scientific">Deferribacter autotrophicus</name>
    <dbReference type="NCBI Taxonomy" id="500465"/>
    <lineage>
        <taxon>Bacteria</taxon>
        <taxon>Pseudomonadati</taxon>
        <taxon>Deferribacterota</taxon>
        <taxon>Deferribacteres</taxon>
        <taxon>Deferribacterales</taxon>
        <taxon>Deferribacteraceae</taxon>
        <taxon>Deferribacter</taxon>
    </lineage>
</organism>
<keyword evidence="4 12" id="KW-0436">Ligase</keyword>
<protein>
    <recommendedName>
        <fullName evidence="12">Valine--tRNA ligase</fullName>
        <ecNumber evidence="12">6.1.1.9</ecNumber>
    </recommendedName>
    <alternativeName>
        <fullName evidence="12">Valyl-tRNA synthetase</fullName>
        <shortName evidence="12">ValRS</shortName>
    </alternativeName>
</protein>
<evidence type="ECO:0000256" key="4">
    <source>
        <dbReference type="ARBA" id="ARBA00022598"/>
    </source>
</evidence>
<evidence type="ECO:0000313" key="16">
    <source>
        <dbReference type="EMBL" id="KAA0256817.1"/>
    </source>
</evidence>
<dbReference type="Pfam" id="PF08264">
    <property type="entry name" value="Anticodon_1"/>
    <property type="match status" value="1"/>
</dbReference>
<feature type="binding site" evidence="12">
    <location>
        <position position="529"/>
    </location>
    <ligand>
        <name>ATP</name>
        <dbReference type="ChEBI" id="CHEBI:30616"/>
    </ligand>
</feature>
<dbReference type="CDD" id="cd07962">
    <property type="entry name" value="Anticodon_Ia_Val"/>
    <property type="match status" value="1"/>
</dbReference>
<evidence type="ECO:0000256" key="11">
    <source>
        <dbReference type="ARBA" id="ARBA00060830"/>
    </source>
</evidence>
<dbReference type="InterPro" id="IPR014729">
    <property type="entry name" value="Rossmann-like_a/b/a_fold"/>
</dbReference>
<evidence type="ECO:0000259" key="14">
    <source>
        <dbReference type="Pfam" id="PF08264"/>
    </source>
</evidence>
<reference evidence="16 17" key="1">
    <citation type="submission" date="2019-06" db="EMBL/GenBank/DDBJ databases">
        <title>Genomic insights into carbon and energy metabolism of Deferribacter autotrophicus revealed new metabolic traits in the phylum Deferribacteres.</title>
        <authorList>
            <person name="Slobodkin A.I."/>
            <person name="Slobodkina G.B."/>
            <person name="Allioux M."/>
            <person name="Alain K."/>
            <person name="Jebbar M."/>
            <person name="Shadrin V."/>
            <person name="Kublanov I.V."/>
            <person name="Toshchakov S.V."/>
            <person name="Bonch-Osmolovskaya E.A."/>
        </authorList>
    </citation>
    <scope>NUCLEOTIDE SEQUENCE [LARGE SCALE GENOMIC DNA]</scope>
    <source>
        <strain evidence="16 17">SL50</strain>
    </source>
</reference>
<sequence length="873" mass="102426">MKETSLPTRIDPKEFEEKLYNEWLEKKYFHANEHSDKPPYSIVIPPPNVTGSLHMGHALNNTLQDILIRFHRMKGYEVLWLPGTDHAGIATQNVVEKMLAKEGISRHDLGREKFIERVWKWREESGGQIINQLKRLGASCDWDRERFTMDEGLSNAVRTVFVTLYKEGLIYRSNYIINWCPRCHTALSDLEVEHEDKEGALYYIYYPVEDSDEKLLIATTRPETMLGDTAVAVNPNDDRYKHLIGKYVILPIVGRRLPIIADEYVDMEFGTGALKVTPAHDPNDFELGKKYGLEEINVMDDSGIINENGGKFKGLDRFEARKRIVEELKELNLIEKIEKHEHSVGHCYRCKTVIEPRISMQWFVKIKPLAEKAIEAVEKGEIKIFPEMWTKTYFEWMYNIRDWCISRQIWWGHRIPAWYCDECGHINVDYKDPESCEKCGSKKLRQETDVLDTWFSSALWPFSTMGWPEKTKTLEKFYPTSCLVTGFDILFFWVARMIMMGLKFMNDVPFRHVYIHALVRDQYGQKMSKSKGNVIDPLIMIDKYGADAFRFTLAAFAAQGRDIKLAENRIEGYKNFVNKIWNASRFIMMNLDGSVDDIDFDALEMEDKWILENLAETGKNVEKYIKSYDFNEAANAIYQFFWHRLCDWYIEFIKHRIYNNVNKKNALAVARFVLEESLKILHPFMPFVTEFIYKNLTGNETITFGPYPEHEFNFKDDFDNIEKVIAFITNVRTVRGEYNIAPAKMIDIFVRCGDDFKNLINEKSEIIKKLAKIENISFTDSEIEKSAVQVEKDFTIYIPLEGIVDFEEEIKRLEKEKKSFEKDIKVYGKKLQNEEYLKKAPAHIIEKDKKKYEEAKIKLEEIEKSIERLKKLC</sequence>
<evidence type="ECO:0000256" key="5">
    <source>
        <dbReference type="ARBA" id="ARBA00022741"/>
    </source>
</evidence>
<dbReference type="GO" id="GO:0005829">
    <property type="term" value="C:cytosol"/>
    <property type="evidence" value="ECO:0007669"/>
    <property type="project" value="TreeGrafter"/>
</dbReference>
<dbReference type="InterPro" id="IPR009008">
    <property type="entry name" value="Val/Leu/Ile-tRNA-synth_edit"/>
</dbReference>
<dbReference type="SUPFAM" id="SSF50677">
    <property type="entry name" value="ValRS/IleRS/LeuRS editing domain"/>
    <property type="match status" value="1"/>
</dbReference>
<dbReference type="EMBL" id="VFJB01000010">
    <property type="protein sequence ID" value="KAA0256817.1"/>
    <property type="molecule type" value="Genomic_DNA"/>
</dbReference>
<comment type="domain">
    <text evidence="12">ValRS has two distinct active sites: one for aminoacylation and one for editing. The misactivated threonine is translocated from the active site to the editing site.</text>
</comment>
<dbReference type="PANTHER" id="PTHR11946:SF93">
    <property type="entry name" value="VALINE--TRNA LIGASE, CHLOROPLASTIC_MITOCHONDRIAL 2"/>
    <property type="match status" value="1"/>
</dbReference>
<dbReference type="OrthoDB" id="9810365at2"/>
<dbReference type="PROSITE" id="PS00178">
    <property type="entry name" value="AA_TRNA_LIGASE_I"/>
    <property type="match status" value="1"/>
</dbReference>
<dbReference type="Pfam" id="PF10458">
    <property type="entry name" value="Val_tRNA-synt_C"/>
    <property type="match status" value="1"/>
</dbReference>
<dbReference type="PRINTS" id="PR00986">
    <property type="entry name" value="TRNASYNTHVAL"/>
</dbReference>
<proteinExistence type="inferred from homology"/>
<comment type="subunit">
    <text evidence="2 12">Monomer.</text>
</comment>
<dbReference type="PANTHER" id="PTHR11946">
    <property type="entry name" value="VALYL-TRNA SYNTHETASES"/>
    <property type="match status" value="1"/>
</dbReference>
<keyword evidence="17" id="KW-1185">Reference proteome</keyword>
<feature type="coiled-coil region" evidence="12">
    <location>
        <begin position="803"/>
        <end position="872"/>
    </location>
</feature>
<dbReference type="Gene3D" id="2.170.220.10">
    <property type="match status" value="1"/>
</dbReference>
<dbReference type="SUPFAM" id="SSF52374">
    <property type="entry name" value="Nucleotidylyl transferase"/>
    <property type="match status" value="1"/>
</dbReference>
<evidence type="ECO:0000259" key="15">
    <source>
        <dbReference type="Pfam" id="PF10458"/>
    </source>
</evidence>
<comment type="subcellular location">
    <subcellularLocation>
        <location evidence="1 12">Cytoplasm</location>
    </subcellularLocation>
</comment>
<gene>
    <name evidence="12" type="primary">valS</name>
    <name evidence="16" type="ORF">FHQ18_11855</name>
</gene>
<evidence type="ECO:0000256" key="6">
    <source>
        <dbReference type="ARBA" id="ARBA00022840"/>
    </source>
</evidence>
<dbReference type="InterPro" id="IPR010978">
    <property type="entry name" value="tRNA-bd_arm"/>
</dbReference>
<dbReference type="InterPro" id="IPR002300">
    <property type="entry name" value="aa-tRNA-synth_Ia"/>
</dbReference>
<dbReference type="Proteomes" id="UP000322876">
    <property type="component" value="Unassembled WGS sequence"/>
</dbReference>
<comment type="catalytic activity">
    <reaction evidence="10 12">
        <text>tRNA(Val) + L-valine + ATP = L-valyl-tRNA(Val) + AMP + diphosphate</text>
        <dbReference type="Rhea" id="RHEA:10704"/>
        <dbReference type="Rhea" id="RHEA-COMP:9672"/>
        <dbReference type="Rhea" id="RHEA-COMP:9708"/>
        <dbReference type="ChEBI" id="CHEBI:30616"/>
        <dbReference type="ChEBI" id="CHEBI:33019"/>
        <dbReference type="ChEBI" id="CHEBI:57762"/>
        <dbReference type="ChEBI" id="CHEBI:78442"/>
        <dbReference type="ChEBI" id="CHEBI:78537"/>
        <dbReference type="ChEBI" id="CHEBI:456215"/>
        <dbReference type="EC" id="6.1.1.9"/>
    </reaction>
</comment>
<keyword evidence="3 12" id="KW-0963">Cytoplasm</keyword>
<dbReference type="GO" id="GO:0002161">
    <property type="term" value="F:aminoacyl-tRNA deacylase activity"/>
    <property type="evidence" value="ECO:0007669"/>
    <property type="project" value="InterPro"/>
</dbReference>
<dbReference type="SUPFAM" id="SSF47323">
    <property type="entry name" value="Anticodon-binding domain of a subclass of class I aminoacyl-tRNA synthetases"/>
    <property type="match status" value="1"/>
</dbReference>
<dbReference type="NCBIfam" id="NF004349">
    <property type="entry name" value="PRK05729.1"/>
    <property type="match status" value="1"/>
</dbReference>
<keyword evidence="9 12" id="KW-0030">Aminoacyl-tRNA synthetase</keyword>
<evidence type="ECO:0000256" key="12">
    <source>
        <dbReference type="HAMAP-Rule" id="MF_02004"/>
    </source>
</evidence>
<dbReference type="InterPro" id="IPR009080">
    <property type="entry name" value="tRNAsynth_Ia_anticodon-bd"/>
</dbReference>
<dbReference type="GO" id="GO:0006438">
    <property type="term" value="P:valyl-tRNA aminoacylation"/>
    <property type="evidence" value="ECO:0007669"/>
    <property type="project" value="UniProtKB-UniRule"/>
</dbReference>